<keyword evidence="2" id="KW-1185">Reference proteome</keyword>
<accession>A0AA36E2R9</accession>
<evidence type="ECO:0000313" key="2">
    <source>
        <dbReference type="Proteomes" id="UP001177003"/>
    </source>
</evidence>
<dbReference type="Proteomes" id="UP001177003">
    <property type="component" value="Chromosome 4"/>
</dbReference>
<reference evidence="1" key="1">
    <citation type="submission" date="2023-04" db="EMBL/GenBank/DDBJ databases">
        <authorList>
            <person name="Vijverberg K."/>
            <person name="Xiong W."/>
            <person name="Schranz E."/>
        </authorList>
    </citation>
    <scope>NUCLEOTIDE SEQUENCE</scope>
</reference>
<dbReference type="AlphaFoldDB" id="A0AA36E2R9"/>
<gene>
    <name evidence="1" type="ORF">LSALG_LOCUS19613</name>
</gene>
<dbReference type="EMBL" id="OX465080">
    <property type="protein sequence ID" value="CAI9279837.1"/>
    <property type="molecule type" value="Genomic_DNA"/>
</dbReference>
<name>A0AA36E2R9_LACSI</name>
<protein>
    <submittedName>
        <fullName evidence="1">Uncharacterized protein</fullName>
    </submittedName>
</protein>
<organism evidence="1 2">
    <name type="scientific">Lactuca saligna</name>
    <name type="common">Willowleaf lettuce</name>
    <dbReference type="NCBI Taxonomy" id="75948"/>
    <lineage>
        <taxon>Eukaryota</taxon>
        <taxon>Viridiplantae</taxon>
        <taxon>Streptophyta</taxon>
        <taxon>Embryophyta</taxon>
        <taxon>Tracheophyta</taxon>
        <taxon>Spermatophyta</taxon>
        <taxon>Magnoliopsida</taxon>
        <taxon>eudicotyledons</taxon>
        <taxon>Gunneridae</taxon>
        <taxon>Pentapetalae</taxon>
        <taxon>asterids</taxon>
        <taxon>campanulids</taxon>
        <taxon>Asterales</taxon>
        <taxon>Asteraceae</taxon>
        <taxon>Cichorioideae</taxon>
        <taxon>Cichorieae</taxon>
        <taxon>Lactucinae</taxon>
        <taxon>Lactuca</taxon>
    </lineage>
</organism>
<evidence type="ECO:0000313" key="1">
    <source>
        <dbReference type="EMBL" id="CAI9279837.1"/>
    </source>
</evidence>
<proteinExistence type="predicted"/>
<sequence>MDLKVGLPVQIEEFLNVQFKCFQGANHVLHEFNLANMPFMNSYDWISLFYIVAKNVKKYETIYEHLKRMINCYILEIAKMDVEIASVLKKRPILKSFNQSENIQHLKGCLIGEKHWIIIYTMK</sequence>